<dbReference type="InterPro" id="IPR036390">
    <property type="entry name" value="WH_DNA-bd_sf"/>
</dbReference>
<dbReference type="InterPro" id="IPR001845">
    <property type="entry name" value="HTH_ArsR_DNA-bd_dom"/>
</dbReference>
<dbReference type="InterPro" id="IPR051011">
    <property type="entry name" value="Metal_resp_trans_reg"/>
</dbReference>
<feature type="domain" description="HTH arsR-type" evidence="4">
    <location>
        <begin position="5"/>
        <end position="102"/>
    </location>
</feature>
<name>A0A8J6TH86_9CHLR</name>
<reference evidence="5 6" key="1">
    <citation type="submission" date="2020-08" db="EMBL/GenBank/DDBJ databases">
        <title>Bridging the membrane lipid divide: bacteria of the FCB group superphylum have the potential to synthesize archaeal ether lipids.</title>
        <authorList>
            <person name="Villanueva L."/>
            <person name="Von Meijenfeldt F.A.B."/>
            <person name="Westbye A.B."/>
            <person name="Yadav S."/>
            <person name="Hopmans E.C."/>
            <person name="Dutilh B.E."/>
            <person name="Sinninghe Damste J.S."/>
        </authorList>
    </citation>
    <scope>NUCLEOTIDE SEQUENCE [LARGE SCALE GENOMIC DNA]</scope>
    <source>
        <strain evidence="5">NIOZ-UU36</strain>
    </source>
</reference>
<dbReference type="Pfam" id="PF01022">
    <property type="entry name" value="HTH_5"/>
    <property type="match status" value="1"/>
</dbReference>
<protein>
    <submittedName>
        <fullName evidence="5">Winged helix-turn-helix transcriptional regulator</fullName>
    </submittedName>
</protein>
<organism evidence="5 6">
    <name type="scientific">Candidatus Desulfolinea nitratireducens</name>
    <dbReference type="NCBI Taxonomy" id="2841698"/>
    <lineage>
        <taxon>Bacteria</taxon>
        <taxon>Bacillati</taxon>
        <taxon>Chloroflexota</taxon>
        <taxon>Anaerolineae</taxon>
        <taxon>Anaerolineales</taxon>
        <taxon>Anaerolineales incertae sedis</taxon>
        <taxon>Candidatus Desulfolinea</taxon>
    </lineage>
</organism>
<dbReference type="InterPro" id="IPR011991">
    <property type="entry name" value="ArsR-like_HTH"/>
</dbReference>
<dbReference type="GO" id="GO:0003700">
    <property type="term" value="F:DNA-binding transcription factor activity"/>
    <property type="evidence" value="ECO:0007669"/>
    <property type="project" value="InterPro"/>
</dbReference>
<dbReference type="SUPFAM" id="SSF46785">
    <property type="entry name" value="Winged helix' DNA-binding domain"/>
    <property type="match status" value="1"/>
</dbReference>
<dbReference type="PROSITE" id="PS50987">
    <property type="entry name" value="HTH_ARSR_2"/>
    <property type="match status" value="1"/>
</dbReference>
<dbReference type="PANTHER" id="PTHR43132">
    <property type="entry name" value="ARSENICAL RESISTANCE OPERON REPRESSOR ARSR-RELATED"/>
    <property type="match status" value="1"/>
</dbReference>
<dbReference type="SMART" id="SM00418">
    <property type="entry name" value="HTH_ARSR"/>
    <property type="match status" value="1"/>
</dbReference>
<gene>
    <name evidence="5" type="ORF">H8E29_01025</name>
</gene>
<dbReference type="InterPro" id="IPR036388">
    <property type="entry name" value="WH-like_DNA-bd_sf"/>
</dbReference>
<accession>A0A8J6TH86</accession>
<comment type="caution">
    <text evidence="5">The sequence shown here is derived from an EMBL/GenBank/DDBJ whole genome shotgun (WGS) entry which is preliminary data.</text>
</comment>
<evidence type="ECO:0000256" key="2">
    <source>
        <dbReference type="ARBA" id="ARBA00023125"/>
    </source>
</evidence>
<dbReference type="AlphaFoldDB" id="A0A8J6TH86"/>
<evidence type="ECO:0000259" key="4">
    <source>
        <dbReference type="PROSITE" id="PS50987"/>
    </source>
</evidence>
<dbReference type="PANTHER" id="PTHR43132:SF2">
    <property type="entry name" value="ARSENICAL RESISTANCE OPERON REPRESSOR ARSR-RELATED"/>
    <property type="match status" value="1"/>
</dbReference>
<dbReference type="GO" id="GO:0003677">
    <property type="term" value="F:DNA binding"/>
    <property type="evidence" value="ECO:0007669"/>
    <property type="project" value="UniProtKB-KW"/>
</dbReference>
<keyword evidence="3" id="KW-0804">Transcription</keyword>
<evidence type="ECO:0000256" key="1">
    <source>
        <dbReference type="ARBA" id="ARBA00023015"/>
    </source>
</evidence>
<dbReference type="Gene3D" id="1.10.10.10">
    <property type="entry name" value="Winged helix-like DNA-binding domain superfamily/Winged helix DNA-binding domain"/>
    <property type="match status" value="1"/>
</dbReference>
<dbReference type="EMBL" id="JACNJN010000027">
    <property type="protein sequence ID" value="MBC8333824.1"/>
    <property type="molecule type" value="Genomic_DNA"/>
</dbReference>
<dbReference type="Proteomes" id="UP000614469">
    <property type="component" value="Unassembled WGS sequence"/>
</dbReference>
<evidence type="ECO:0000313" key="6">
    <source>
        <dbReference type="Proteomes" id="UP000614469"/>
    </source>
</evidence>
<evidence type="ECO:0000313" key="5">
    <source>
        <dbReference type="EMBL" id="MBC8333824.1"/>
    </source>
</evidence>
<proteinExistence type="predicted"/>
<evidence type="ECO:0000256" key="3">
    <source>
        <dbReference type="ARBA" id="ARBA00023163"/>
    </source>
</evidence>
<keyword evidence="1" id="KW-0805">Transcription regulation</keyword>
<keyword evidence="2" id="KW-0238">DNA-binding</keyword>
<dbReference type="NCBIfam" id="NF033788">
    <property type="entry name" value="HTH_metalloreg"/>
    <property type="match status" value="1"/>
</dbReference>
<dbReference type="CDD" id="cd00090">
    <property type="entry name" value="HTH_ARSR"/>
    <property type="match status" value="1"/>
</dbReference>
<sequence length="116" mass="13127">MTQNLREEIHQLHAQICSGLADPSRILILYSLSEKSSNVNELSNETNLPQPTISRHLKTLRECGLVTFRRDGQYVYYQLADKRIIEALDLMRAVMADNLKERAQIAVAAAQDSISN</sequence>
<dbReference type="PRINTS" id="PR00778">
    <property type="entry name" value="HTHARSR"/>
</dbReference>